<evidence type="ECO:0000259" key="1">
    <source>
        <dbReference type="PROSITE" id="PS50191"/>
    </source>
</evidence>
<dbReference type="Pfam" id="PF03765">
    <property type="entry name" value="CRAL_TRIO_N"/>
    <property type="match status" value="1"/>
</dbReference>
<dbReference type="Gene3D" id="2.60.120.680">
    <property type="entry name" value="GOLD domain"/>
    <property type="match status" value="1"/>
</dbReference>
<dbReference type="PRINTS" id="PR00180">
    <property type="entry name" value="CRETINALDHBP"/>
</dbReference>
<dbReference type="Pfam" id="PF00650">
    <property type="entry name" value="CRAL_TRIO"/>
    <property type="match status" value="1"/>
</dbReference>
<reference evidence="3 4" key="1">
    <citation type="journal article" date="2017" name="PLoS Biol.">
        <title>The sea cucumber genome provides insights into morphological evolution and visceral regeneration.</title>
        <authorList>
            <person name="Zhang X."/>
            <person name="Sun L."/>
            <person name="Yuan J."/>
            <person name="Sun Y."/>
            <person name="Gao Y."/>
            <person name="Zhang L."/>
            <person name="Li S."/>
            <person name="Dai H."/>
            <person name="Hamel J.F."/>
            <person name="Liu C."/>
            <person name="Yu Y."/>
            <person name="Liu S."/>
            <person name="Lin W."/>
            <person name="Guo K."/>
            <person name="Jin S."/>
            <person name="Xu P."/>
            <person name="Storey K.B."/>
            <person name="Huan P."/>
            <person name="Zhang T."/>
            <person name="Zhou Y."/>
            <person name="Zhang J."/>
            <person name="Lin C."/>
            <person name="Li X."/>
            <person name="Xing L."/>
            <person name="Huo D."/>
            <person name="Sun M."/>
            <person name="Wang L."/>
            <person name="Mercier A."/>
            <person name="Li F."/>
            <person name="Yang H."/>
            <person name="Xiang J."/>
        </authorList>
    </citation>
    <scope>NUCLEOTIDE SEQUENCE [LARGE SCALE GENOMIC DNA]</scope>
    <source>
        <strain evidence="3">Shaxun</strain>
        <tissue evidence="3">Muscle</tissue>
    </source>
</reference>
<dbReference type="InterPro" id="IPR036865">
    <property type="entry name" value="CRAL-TRIO_dom_sf"/>
</dbReference>
<dbReference type="InterPro" id="IPR011074">
    <property type="entry name" value="CRAL/TRIO_N_dom"/>
</dbReference>
<dbReference type="Gene3D" id="3.40.525.10">
    <property type="entry name" value="CRAL-TRIO lipid binding domain"/>
    <property type="match status" value="1"/>
</dbReference>
<dbReference type="InterPro" id="IPR001251">
    <property type="entry name" value="CRAL-TRIO_dom"/>
</dbReference>
<feature type="domain" description="CRAL-TRIO" evidence="1">
    <location>
        <begin position="75"/>
        <end position="249"/>
    </location>
</feature>
<sequence>MAEKGRFGNLSKDQEKALVKLKEVCKDVLKEKHTDMHLLRFLRARNFNVKKTEEMFRKDVEWRVQNEAILKDLTLPEVVEKYWVGGEVGCDREGHITLVIPLCYIDPKGIVYSLHADEAIKVGIRFIQMFYNRMKENSKEHGRYIEGMTLLFDIEGLSPAFLWKPSMKLFTEMVQIMEQHFPETIKRVFVIRAPSLFPVAYNLVKPFIHEETRKKIKFLKGSNWQKSVTKYIDPDILPKHWGGNRVDENGNPKCPEIVRLGGKVPESYYVKDHLKSDESLTKLVIGKSSHKELKYQIVVPKSAIRYQFKTDEGEISFGITYVQKGKDPVIILPVQKVQSHITSVDGEIATEEMGSYVIRFDNSAMLKSKTLSYLIEILEPGDEDLFEESAEDNQ</sequence>
<dbReference type="PANTHER" id="PTHR23324">
    <property type="entry name" value="SEC14 RELATED PROTEIN"/>
    <property type="match status" value="1"/>
</dbReference>
<dbReference type="SUPFAM" id="SSF52087">
    <property type="entry name" value="CRAL/TRIO domain"/>
    <property type="match status" value="1"/>
</dbReference>
<evidence type="ECO:0000313" key="3">
    <source>
        <dbReference type="EMBL" id="PIK58998.1"/>
    </source>
</evidence>
<name>A0A2G8LFG7_STIJA</name>
<dbReference type="AlphaFoldDB" id="A0A2G8LFG7"/>
<dbReference type="SUPFAM" id="SSF101576">
    <property type="entry name" value="Supernatant protein factor (SPF), C-terminal domain"/>
    <property type="match status" value="1"/>
</dbReference>
<dbReference type="OrthoDB" id="1434354at2759"/>
<dbReference type="Proteomes" id="UP000230750">
    <property type="component" value="Unassembled WGS sequence"/>
</dbReference>
<dbReference type="GO" id="GO:0005737">
    <property type="term" value="C:cytoplasm"/>
    <property type="evidence" value="ECO:0007669"/>
    <property type="project" value="TreeGrafter"/>
</dbReference>
<keyword evidence="4" id="KW-1185">Reference proteome</keyword>
<dbReference type="InterPro" id="IPR051064">
    <property type="entry name" value="SEC14/CRAL-TRIO_domain"/>
</dbReference>
<accession>A0A2G8LFG7</accession>
<dbReference type="InterPro" id="IPR036598">
    <property type="entry name" value="GOLD_dom_sf"/>
</dbReference>
<evidence type="ECO:0000259" key="2">
    <source>
        <dbReference type="PROSITE" id="PS50866"/>
    </source>
</evidence>
<dbReference type="CDD" id="cd00170">
    <property type="entry name" value="SEC14"/>
    <property type="match status" value="1"/>
</dbReference>
<dbReference type="STRING" id="307972.A0A2G8LFG7"/>
<dbReference type="EMBL" id="MRZV01000096">
    <property type="protein sequence ID" value="PIK58998.1"/>
    <property type="molecule type" value="Genomic_DNA"/>
</dbReference>
<dbReference type="SUPFAM" id="SSF46938">
    <property type="entry name" value="CRAL/TRIO N-terminal domain"/>
    <property type="match status" value="1"/>
</dbReference>
<dbReference type="InterPro" id="IPR009038">
    <property type="entry name" value="GOLD_dom"/>
</dbReference>
<dbReference type="PANTHER" id="PTHR23324:SF83">
    <property type="entry name" value="SEC14-LIKE PROTEIN 2"/>
    <property type="match status" value="1"/>
</dbReference>
<evidence type="ECO:0000313" key="4">
    <source>
        <dbReference type="Proteomes" id="UP000230750"/>
    </source>
</evidence>
<proteinExistence type="predicted"/>
<gene>
    <name evidence="3" type="ORF">BSL78_04098</name>
</gene>
<dbReference type="PROSITE" id="PS50866">
    <property type="entry name" value="GOLD"/>
    <property type="match status" value="1"/>
</dbReference>
<protein>
    <submittedName>
        <fullName evidence="3">Putative SEC14-like protein 2 isoform X1</fullName>
    </submittedName>
</protein>
<organism evidence="3 4">
    <name type="scientific">Stichopus japonicus</name>
    <name type="common">Sea cucumber</name>
    <dbReference type="NCBI Taxonomy" id="307972"/>
    <lineage>
        <taxon>Eukaryota</taxon>
        <taxon>Metazoa</taxon>
        <taxon>Echinodermata</taxon>
        <taxon>Eleutherozoa</taxon>
        <taxon>Echinozoa</taxon>
        <taxon>Holothuroidea</taxon>
        <taxon>Aspidochirotacea</taxon>
        <taxon>Aspidochirotida</taxon>
        <taxon>Stichopodidae</taxon>
        <taxon>Apostichopus</taxon>
    </lineage>
</organism>
<comment type="caution">
    <text evidence="3">The sequence shown here is derived from an EMBL/GenBank/DDBJ whole genome shotgun (WGS) entry which is preliminary data.</text>
</comment>
<dbReference type="SMART" id="SM01100">
    <property type="entry name" value="CRAL_TRIO_N"/>
    <property type="match status" value="1"/>
</dbReference>
<dbReference type="SMART" id="SM00516">
    <property type="entry name" value="SEC14"/>
    <property type="match status" value="1"/>
</dbReference>
<dbReference type="PROSITE" id="PS50191">
    <property type="entry name" value="CRAL_TRIO"/>
    <property type="match status" value="1"/>
</dbReference>
<dbReference type="InterPro" id="IPR036273">
    <property type="entry name" value="CRAL/TRIO_N_dom_sf"/>
</dbReference>
<feature type="domain" description="GOLD" evidence="2">
    <location>
        <begin position="277"/>
        <end position="377"/>
    </location>
</feature>